<dbReference type="OrthoDB" id="2874181at2"/>
<keyword evidence="3" id="KW-0732">Signal</keyword>
<evidence type="ECO:0000259" key="4">
    <source>
        <dbReference type="PROSITE" id="PS00498"/>
    </source>
</evidence>
<keyword evidence="1" id="KW-0479">Metal-binding</keyword>
<dbReference type="InterPro" id="IPR050316">
    <property type="entry name" value="Tyrosinase/Hemocyanin"/>
</dbReference>
<accession>A0A4Z0L783</accession>
<dbReference type="GO" id="GO:0046872">
    <property type="term" value="F:metal ion binding"/>
    <property type="evidence" value="ECO:0007669"/>
    <property type="project" value="UniProtKB-KW"/>
</dbReference>
<dbReference type="InterPro" id="IPR008922">
    <property type="entry name" value="Di-copper_centre_dom_sf"/>
</dbReference>
<evidence type="ECO:0000256" key="2">
    <source>
        <dbReference type="ARBA" id="ARBA00023008"/>
    </source>
</evidence>
<dbReference type="AlphaFoldDB" id="A0A4Z0L783"/>
<proteinExistence type="predicted"/>
<dbReference type="Proteomes" id="UP000297407">
    <property type="component" value="Unassembled WGS sequence"/>
</dbReference>
<feature type="domain" description="Tyrosinase copper-binding" evidence="4">
    <location>
        <begin position="253"/>
        <end position="264"/>
    </location>
</feature>
<dbReference type="PROSITE" id="PS00498">
    <property type="entry name" value="TYROSINASE_2"/>
    <property type="match status" value="1"/>
</dbReference>
<dbReference type="RefSeq" id="WP_135526054.1">
    <property type="nucleotide sequence ID" value="NZ_SRLH01000004.1"/>
</dbReference>
<dbReference type="PANTHER" id="PTHR11474">
    <property type="entry name" value="TYROSINASE FAMILY MEMBER"/>
    <property type="match status" value="1"/>
</dbReference>
<reference evidence="5 6" key="1">
    <citation type="submission" date="2019-04" db="EMBL/GenBank/DDBJ databases">
        <title>Flavobacterium sp. strain DS2-A Genome sequencing and assembly.</title>
        <authorList>
            <person name="Kim I."/>
        </authorList>
    </citation>
    <scope>NUCLEOTIDE SEQUENCE [LARGE SCALE GENOMIC DNA]</scope>
    <source>
        <strain evidence="5 6">DS2-A</strain>
    </source>
</reference>
<sequence length="486" mass="55460">MKKSILLLFAILLTGMAYSQDKKVTKYIRKNASSPEAKADLDAMNVAFKKMREMGCDMGQSWYYQGAVHNIPDVINGPNKLCEKYQTSKDKLWAWGDCTHKSSESASLNFLLWHRMYTWFLEKIVREMSGKDDFALPYWNYGSKEEAENIMPKQMQDKSSSLYESARYSILNNGKPILADQVEQIQLALGELQTNPSFAGAAGFSKKLEGSPHGYMHDLIGGEYANPSESYYNQIYQKEYSGLMANVPSAGFDPIFWLHHSMVDRIWESWDLSSYGQRPTLEELKANPWPYEFIAPNGDHITYTMEEMYAMVFNLDYKYDNLLYGSSETPALAAAKSKVSFQDSNKEVIWEQKVGKIIGENAFVHKVTEKLAKNTNKSFKSEANAKIVLNLDVVVYKEPKDYYTIYLRYPGKQDQYVGVMTFFGVSHDHGTGENHEIAETGVKLNFSYYISDDLLRSDNDFEIIIKKKGIGDAKVTLEKISMAKIK</sequence>
<dbReference type="SUPFAM" id="SSF48056">
    <property type="entry name" value="Di-copper centre-containing domain"/>
    <property type="match status" value="1"/>
</dbReference>
<dbReference type="PANTHER" id="PTHR11474:SF76">
    <property type="entry name" value="SHKT DOMAIN-CONTAINING PROTEIN"/>
    <property type="match status" value="1"/>
</dbReference>
<evidence type="ECO:0000313" key="5">
    <source>
        <dbReference type="EMBL" id="TGD57882.1"/>
    </source>
</evidence>
<dbReference type="PRINTS" id="PR00092">
    <property type="entry name" value="TYROSINASE"/>
</dbReference>
<protein>
    <submittedName>
        <fullName evidence="5">Tyrosinase family protein</fullName>
    </submittedName>
</protein>
<dbReference type="Pfam" id="PF00264">
    <property type="entry name" value="Tyrosinase"/>
    <property type="match status" value="2"/>
</dbReference>
<dbReference type="EMBL" id="SRLH01000004">
    <property type="protein sequence ID" value="TGD57882.1"/>
    <property type="molecule type" value="Genomic_DNA"/>
</dbReference>
<comment type="caution">
    <text evidence="5">The sequence shown here is derived from an EMBL/GenBank/DDBJ whole genome shotgun (WGS) entry which is preliminary data.</text>
</comment>
<feature type="chain" id="PRO_5021345291" evidence="3">
    <location>
        <begin position="20"/>
        <end position="486"/>
    </location>
</feature>
<keyword evidence="6" id="KW-1185">Reference proteome</keyword>
<evidence type="ECO:0000256" key="1">
    <source>
        <dbReference type="ARBA" id="ARBA00022723"/>
    </source>
</evidence>
<feature type="signal peptide" evidence="3">
    <location>
        <begin position="1"/>
        <end position="19"/>
    </location>
</feature>
<gene>
    <name evidence="5" type="ORF">E4635_07680</name>
</gene>
<keyword evidence="2" id="KW-0186">Copper</keyword>
<organism evidence="5 6">
    <name type="scientific">Flavobacterium humi</name>
    <dbReference type="NCBI Taxonomy" id="2562683"/>
    <lineage>
        <taxon>Bacteria</taxon>
        <taxon>Pseudomonadati</taxon>
        <taxon>Bacteroidota</taxon>
        <taxon>Flavobacteriia</taxon>
        <taxon>Flavobacteriales</taxon>
        <taxon>Flavobacteriaceae</taxon>
        <taxon>Flavobacterium</taxon>
    </lineage>
</organism>
<dbReference type="GO" id="GO:0016491">
    <property type="term" value="F:oxidoreductase activity"/>
    <property type="evidence" value="ECO:0007669"/>
    <property type="project" value="InterPro"/>
</dbReference>
<name>A0A4Z0L783_9FLAO</name>
<evidence type="ECO:0000313" key="6">
    <source>
        <dbReference type="Proteomes" id="UP000297407"/>
    </source>
</evidence>
<evidence type="ECO:0000256" key="3">
    <source>
        <dbReference type="SAM" id="SignalP"/>
    </source>
</evidence>
<dbReference type="InterPro" id="IPR002227">
    <property type="entry name" value="Tyrosinase_Cu-bd"/>
</dbReference>
<dbReference type="Gene3D" id="1.10.1280.10">
    <property type="entry name" value="Di-copper center containing domain from catechol oxidase"/>
    <property type="match status" value="1"/>
</dbReference>